<feature type="transmembrane region" description="Helical" evidence="6">
    <location>
        <begin position="146"/>
        <end position="168"/>
    </location>
</feature>
<dbReference type="Pfam" id="PF00482">
    <property type="entry name" value="T2SSF"/>
    <property type="match status" value="1"/>
</dbReference>
<feature type="domain" description="Type II secretion system protein GspF" evidence="7">
    <location>
        <begin position="1"/>
        <end position="107"/>
    </location>
</feature>
<organism evidence="9 10">
    <name type="scientific">Trichuris trichiura</name>
    <name type="common">Whipworm</name>
    <name type="synonym">Trichocephalus trichiurus</name>
    <dbReference type="NCBI Taxonomy" id="36087"/>
    <lineage>
        <taxon>Eukaryota</taxon>
        <taxon>Metazoa</taxon>
        <taxon>Ecdysozoa</taxon>
        <taxon>Nematoda</taxon>
        <taxon>Enoplea</taxon>
        <taxon>Dorylaimia</taxon>
        <taxon>Trichinellida</taxon>
        <taxon>Trichuridae</taxon>
        <taxon>Trichuris</taxon>
    </lineage>
</organism>
<dbReference type="Proteomes" id="UP000030665">
    <property type="component" value="Unassembled WGS sequence"/>
</dbReference>
<dbReference type="EMBL" id="HG806494">
    <property type="protein sequence ID" value="CDW59104.1"/>
    <property type="molecule type" value="Genomic_DNA"/>
</dbReference>
<evidence type="ECO:0000259" key="8">
    <source>
        <dbReference type="Pfam" id="PF08805"/>
    </source>
</evidence>
<name>A0A077ZH17_TRITR</name>
<evidence type="ECO:0000256" key="4">
    <source>
        <dbReference type="ARBA" id="ARBA00022989"/>
    </source>
</evidence>
<dbReference type="AlphaFoldDB" id="A0A077ZH17"/>
<accession>A0A077ZH17</accession>
<keyword evidence="10" id="KW-1185">Reference proteome</keyword>
<feature type="transmembrane region" description="Helical" evidence="6">
    <location>
        <begin position="188"/>
        <end position="209"/>
    </location>
</feature>
<dbReference type="Gene3D" id="3.30.1690.10">
    <property type="entry name" value="TcpA-like pilin"/>
    <property type="match status" value="1"/>
</dbReference>
<evidence type="ECO:0000256" key="3">
    <source>
        <dbReference type="ARBA" id="ARBA00022692"/>
    </source>
</evidence>
<protein>
    <submittedName>
        <fullName evidence="9">Strain CBS138 chromosome L complete sequence</fullName>
    </submittedName>
</protein>
<evidence type="ECO:0000256" key="2">
    <source>
        <dbReference type="ARBA" id="ARBA00022475"/>
    </source>
</evidence>
<evidence type="ECO:0000313" key="10">
    <source>
        <dbReference type="Proteomes" id="UP000030665"/>
    </source>
</evidence>
<feature type="domain" description="Type 4 secretion system PilS N-terminal" evidence="8">
    <location>
        <begin position="216"/>
        <end position="324"/>
    </location>
</feature>
<dbReference type="InterPro" id="IPR042094">
    <property type="entry name" value="T2SS_GspF_sf"/>
</dbReference>
<dbReference type="Gene3D" id="1.20.81.30">
    <property type="entry name" value="Type II secretion system (T2SS), domain F"/>
    <property type="match status" value="1"/>
</dbReference>
<keyword evidence="2" id="KW-1003">Cell membrane</keyword>
<dbReference type="InterPro" id="IPR045584">
    <property type="entry name" value="Pilin-like"/>
</dbReference>
<feature type="transmembrane region" description="Helical" evidence="6">
    <location>
        <begin position="91"/>
        <end position="113"/>
    </location>
</feature>
<evidence type="ECO:0000256" key="6">
    <source>
        <dbReference type="SAM" id="Phobius"/>
    </source>
</evidence>
<evidence type="ECO:0000256" key="1">
    <source>
        <dbReference type="ARBA" id="ARBA00004651"/>
    </source>
</evidence>
<reference evidence="9" key="1">
    <citation type="submission" date="2014-01" db="EMBL/GenBank/DDBJ databases">
        <authorList>
            <person name="Aslett M."/>
        </authorList>
    </citation>
    <scope>NUCLEOTIDE SEQUENCE</scope>
</reference>
<keyword evidence="4 6" id="KW-1133">Transmembrane helix</keyword>
<proteinExistence type="predicted"/>
<dbReference type="InterPro" id="IPR018076">
    <property type="entry name" value="T2SS_GspF_dom"/>
</dbReference>
<reference evidence="9" key="2">
    <citation type="submission" date="2014-03" db="EMBL/GenBank/DDBJ databases">
        <title>The whipworm genome and dual-species transcriptomics of an intimate host-pathogen interaction.</title>
        <authorList>
            <person name="Foth B.J."/>
            <person name="Tsai I.J."/>
            <person name="Reid A.J."/>
            <person name="Bancroft A.J."/>
            <person name="Nichol S."/>
            <person name="Tracey A."/>
            <person name="Holroyd N."/>
            <person name="Cotton J.A."/>
            <person name="Stanley E.J."/>
            <person name="Zarowiecki M."/>
            <person name="Liu J.Z."/>
            <person name="Huckvale T."/>
            <person name="Cooper P.J."/>
            <person name="Grencis R.K."/>
            <person name="Berriman M."/>
        </authorList>
    </citation>
    <scope>NUCLEOTIDE SEQUENCE [LARGE SCALE GENOMIC DNA]</scope>
</reference>
<keyword evidence="5 6" id="KW-0472">Membrane</keyword>
<evidence type="ECO:0000313" key="9">
    <source>
        <dbReference type="EMBL" id="CDW59104.1"/>
    </source>
</evidence>
<dbReference type="InterPro" id="IPR012902">
    <property type="entry name" value="N_methyl_site"/>
</dbReference>
<evidence type="ECO:0000256" key="5">
    <source>
        <dbReference type="ARBA" id="ARBA00023136"/>
    </source>
</evidence>
<keyword evidence="3 6" id="KW-0812">Transmembrane</keyword>
<sequence>MIRDGTPVMRALEFICDVETDFGKKKGQSGLYFLATDCIASIRSSGQLSPALKDWVPKDEIALIRNGEERGDIAEAMFQVVKTAKGRQEMISSLVSVCLYPLILLTLCVVNMYNVHTRVIPMISAFAPEERWSVQMVILAKSSGLVIGYGLWLLAGLLLLAILIRMSFSLYTEHNIRHLQNDDKGMTLLEVLGVLVVAAIVIGAVMGLMSDTLSSSDNQKELKNLQTIATKMKAQKFQGQYTGTDYVKILTESGGLPADMIAGGNKAKNAWGGAVTIKVSSDKYSYVIESSNVPKKNCIDLVTSLRSSSMFTKINGNVTNKVDPSTVCNADKTTIKLETNS</sequence>
<dbReference type="SUPFAM" id="SSF54523">
    <property type="entry name" value="Pili subunits"/>
    <property type="match status" value="1"/>
</dbReference>
<dbReference type="Pfam" id="PF08805">
    <property type="entry name" value="PilS"/>
    <property type="match status" value="1"/>
</dbReference>
<dbReference type="Pfam" id="PF07963">
    <property type="entry name" value="N_methyl"/>
    <property type="match status" value="1"/>
</dbReference>
<comment type="subcellular location">
    <subcellularLocation>
        <location evidence="1">Cell membrane</location>
        <topology evidence="1">Multi-pass membrane protein</topology>
    </subcellularLocation>
</comment>
<dbReference type="InterPro" id="IPR014911">
    <property type="entry name" value="PilS_N"/>
</dbReference>
<gene>
    <name evidence="9" type="ORF">TTRE_0000743401</name>
</gene>
<evidence type="ECO:0000259" key="7">
    <source>
        <dbReference type="Pfam" id="PF00482"/>
    </source>
</evidence>